<keyword evidence="2" id="KW-0472">Membrane</keyword>
<name>A0A7G1NTF3_9ACTN</name>
<dbReference type="Proteomes" id="UP000516373">
    <property type="component" value="Chromosome"/>
</dbReference>
<feature type="transmembrane region" description="Helical" evidence="2">
    <location>
        <begin position="95"/>
        <end position="116"/>
    </location>
</feature>
<feature type="transmembrane region" description="Helical" evidence="2">
    <location>
        <begin position="262"/>
        <end position="281"/>
    </location>
</feature>
<feature type="transmembrane region" description="Helical" evidence="2">
    <location>
        <begin position="301"/>
        <end position="320"/>
    </location>
</feature>
<feature type="transmembrane region" description="Helical" evidence="2">
    <location>
        <begin position="71"/>
        <end position="88"/>
    </location>
</feature>
<proteinExistence type="predicted"/>
<gene>
    <name evidence="3" type="ORF">GCM10017668_61780</name>
</gene>
<keyword evidence="2" id="KW-1133">Transmembrane helix</keyword>
<keyword evidence="2" id="KW-0812">Transmembrane</keyword>
<evidence type="ECO:0000313" key="4">
    <source>
        <dbReference type="Proteomes" id="UP000516373"/>
    </source>
</evidence>
<evidence type="ECO:0000313" key="3">
    <source>
        <dbReference type="EMBL" id="BCL24335.1"/>
    </source>
</evidence>
<dbReference type="KEGG" id="stui:GCM10017668_61780"/>
<feature type="transmembrane region" description="Helical" evidence="2">
    <location>
        <begin position="225"/>
        <end position="241"/>
    </location>
</feature>
<dbReference type="RefSeq" id="WP_190903679.1">
    <property type="nucleotide sequence ID" value="NZ_AP023439.1"/>
</dbReference>
<feature type="transmembrane region" description="Helical" evidence="2">
    <location>
        <begin position="29"/>
        <end position="51"/>
    </location>
</feature>
<feature type="transmembrane region" description="Helical" evidence="2">
    <location>
        <begin position="175"/>
        <end position="195"/>
    </location>
</feature>
<reference evidence="3 4" key="1">
    <citation type="journal article" date="2014" name="Int. J. Syst. Evol. Microbiol.">
        <title>Complete genome sequence of Corynebacterium casei LMG S-19264T (=DSM 44701T), isolated from a smear-ripened cheese.</title>
        <authorList>
            <consortium name="US DOE Joint Genome Institute (JGI-PGF)"/>
            <person name="Walter F."/>
            <person name="Albersmeier A."/>
            <person name="Kalinowski J."/>
            <person name="Ruckert C."/>
        </authorList>
    </citation>
    <scope>NUCLEOTIDE SEQUENCE [LARGE SCALE GENOMIC DNA]</scope>
    <source>
        <strain evidence="3 4">JCM 4255</strain>
    </source>
</reference>
<protein>
    <submittedName>
        <fullName evidence="3">Uncharacterized protein</fullName>
    </submittedName>
</protein>
<organism evidence="3 4">
    <name type="scientific">Streptomyces tuirus</name>
    <dbReference type="NCBI Taxonomy" id="68278"/>
    <lineage>
        <taxon>Bacteria</taxon>
        <taxon>Bacillati</taxon>
        <taxon>Actinomycetota</taxon>
        <taxon>Actinomycetes</taxon>
        <taxon>Kitasatosporales</taxon>
        <taxon>Streptomycetaceae</taxon>
        <taxon>Streptomyces</taxon>
    </lineage>
</organism>
<evidence type="ECO:0000256" key="2">
    <source>
        <dbReference type="SAM" id="Phobius"/>
    </source>
</evidence>
<feature type="transmembrane region" description="Helical" evidence="2">
    <location>
        <begin position="443"/>
        <end position="460"/>
    </location>
</feature>
<feature type="transmembrane region" description="Helical" evidence="2">
    <location>
        <begin position="412"/>
        <end position="431"/>
    </location>
</feature>
<sequence length="598" mass="65764">MPQPERGAGPAGPGRAGRFRSGLSRTRRWGPGTWTAIVVLPLAIAVWLLSLRGVPLDRMGDLGLLQVLPKLFWVAPALLTLGFCVAATDRRTSHGCFAAYVLSLIAVIHATPPLLYPELRYAWGWKHVAVVEAMLRHDGTVPGAGGFDIYNQWPGFFELNAVLVRAIGLESPLGYAAWAQPIFNLLMLGPLLLLYRSITNDRRLIWGAVWIYYACSWVAQDYFAPQAFAFLLFMCVMALVVKQLAPFGPRGKGTTRRRWPRGLLILVLILEAAIVSSHPLTPMMLISALLLLSLPRRNRRVVLPALAGAIVLTAVWNSTVARPYMAENLNHLIGALARPEANIWSGVARLGDAAPGQIMAAWVERGLSAGVLLLAATGFIARRWTRRTPLPLLMLAPLLPGVANAYGGEMVFRAFMFALPAAAFLIAALLFPPRKRLRVRMPVVYVLLLAMLGSLAIGYYCKEAENYFTADEAAATRYVTTRTPTGSLIISVTFAAPGLEMRYDQHQDMQIDEENLTNRRMLVKDPVAGLEPLIARAEKNPVYILLNRAQAAAVDLSGAMPTDFMGRLNSALSRSPDFTVAYRNEDAVVYRYDGPEIR</sequence>
<dbReference type="AlphaFoldDB" id="A0A7G1NTF3"/>
<accession>A0A7G1NTF3</accession>
<evidence type="ECO:0000256" key="1">
    <source>
        <dbReference type="SAM" id="MobiDB-lite"/>
    </source>
</evidence>
<feature type="transmembrane region" description="Helical" evidence="2">
    <location>
        <begin position="204"/>
        <end position="219"/>
    </location>
</feature>
<dbReference type="EMBL" id="AP023439">
    <property type="protein sequence ID" value="BCL24335.1"/>
    <property type="molecule type" value="Genomic_DNA"/>
</dbReference>
<feature type="region of interest" description="Disordered" evidence="1">
    <location>
        <begin position="1"/>
        <end position="24"/>
    </location>
</feature>